<accession>A0A7Y2RDE5</accession>
<reference evidence="1 2" key="1">
    <citation type="submission" date="2020-04" db="EMBL/GenBank/DDBJ databases">
        <title>Acinetobacter Taxon 24.</title>
        <authorList>
            <person name="Nemec A."/>
            <person name="Radolfova-Krizova L."/>
            <person name="Higgins P.G."/>
            <person name="Spanelova P."/>
        </authorList>
    </citation>
    <scope>NUCLEOTIDE SEQUENCE [LARGE SCALE GENOMIC DNA]</scope>
    <source>
        <strain evidence="1 2">ANC 5380</strain>
    </source>
</reference>
<name>A0A7Y2RDE5_9GAMM</name>
<dbReference type="Proteomes" id="UP000569202">
    <property type="component" value="Unassembled WGS sequence"/>
</dbReference>
<dbReference type="RefSeq" id="WP_171263065.1">
    <property type="nucleotide sequence ID" value="NZ_JABERL010000001.1"/>
</dbReference>
<dbReference type="EMBL" id="JABERL010000001">
    <property type="protein sequence ID" value="NNH76346.1"/>
    <property type="molecule type" value="Genomic_DNA"/>
</dbReference>
<proteinExistence type="predicted"/>
<dbReference type="AlphaFoldDB" id="A0A7Y2RDE5"/>
<evidence type="ECO:0000313" key="2">
    <source>
        <dbReference type="Proteomes" id="UP000569202"/>
    </source>
</evidence>
<evidence type="ECO:0000313" key="1">
    <source>
        <dbReference type="EMBL" id="NNH76346.1"/>
    </source>
</evidence>
<protein>
    <submittedName>
        <fullName evidence="1">Uncharacterized protein</fullName>
    </submittedName>
</protein>
<sequence>MPCAIFEYRDGTQAIKLMDHEYGLPLYLYKGLISSDELKQDYLNIISGQK</sequence>
<organism evidence="1 2">
    <name type="scientific">Acinetobacter terrae</name>
    <dbReference type="NCBI Taxonomy" id="2731247"/>
    <lineage>
        <taxon>Bacteria</taxon>
        <taxon>Pseudomonadati</taxon>
        <taxon>Pseudomonadota</taxon>
        <taxon>Gammaproteobacteria</taxon>
        <taxon>Moraxellales</taxon>
        <taxon>Moraxellaceae</taxon>
        <taxon>Acinetobacter</taxon>
        <taxon>Acinetobacter Taxon 24</taxon>
    </lineage>
</organism>
<comment type="caution">
    <text evidence="1">The sequence shown here is derived from an EMBL/GenBank/DDBJ whole genome shotgun (WGS) entry which is preliminary data.</text>
</comment>
<gene>
    <name evidence="1" type="ORF">HLH17_01305</name>
</gene>